<reference evidence="2 3" key="1">
    <citation type="journal article" date="2016" name="Mol. Biol. Evol.">
        <title>Comparative Genomics of Early-Diverging Mushroom-Forming Fungi Provides Insights into the Origins of Lignocellulose Decay Capabilities.</title>
        <authorList>
            <person name="Nagy L.G."/>
            <person name="Riley R."/>
            <person name="Tritt A."/>
            <person name="Adam C."/>
            <person name="Daum C."/>
            <person name="Floudas D."/>
            <person name="Sun H."/>
            <person name="Yadav J.S."/>
            <person name="Pangilinan J."/>
            <person name="Larsson K.H."/>
            <person name="Matsuura K."/>
            <person name="Barry K."/>
            <person name="Labutti K."/>
            <person name="Kuo R."/>
            <person name="Ohm R.A."/>
            <person name="Bhattacharya S.S."/>
            <person name="Shirouzu T."/>
            <person name="Yoshinaga Y."/>
            <person name="Martin F.M."/>
            <person name="Grigoriev I.V."/>
            <person name="Hibbett D.S."/>
        </authorList>
    </citation>
    <scope>NUCLEOTIDE SEQUENCE [LARGE SCALE GENOMIC DNA]</scope>
    <source>
        <strain evidence="2 3">HHB12029</strain>
    </source>
</reference>
<evidence type="ECO:0000256" key="1">
    <source>
        <dbReference type="SAM" id="SignalP"/>
    </source>
</evidence>
<keyword evidence="1" id="KW-0732">Signal</keyword>
<feature type="signal peptide" evidence="1">
    <location>
        <begin position="1"/>
        <end position="19"/>
    </location>
</feature>
<proteinExistence type="predicted"/>
<dbReference type="AlphaFoldDB" id="A0A166N904"/>
<keyword evidence="3" id="KW-1185">Reference proteome</keyword>
<feature type="chain" id="PRO_5007877730" evidence="1">
    <location>
        <begin position="20"/>
        <end position="173"/>
    </location>
</feature>
<evidence type="ECO:0000313" key="2">
    <source>
        <dbReference type="EMBL" id="KZV78888.1"/>
    </source>
</evidence>
<evidence type="ECO:0000313" key="3">
    <source>
        <dbReference type="Proteomes" id="UP000077266"/>
    </source>
</evidence>
<gene>
    <name evidence="2" type="ORF">EXIGLDRAFT_498211</name>
</gene>
<protein>
    <submittedName>
        <fullName evidence="2">Uncharacterized protein</fullName>
    </submittedName>
</protein>
<organism evidence="2 3">
    <name type="scientific">Exidia glandulosa HHB12029</name>
    <dbReference type="NCBI Taxonomy" id="1314781"/>
    <lineage>
        <taxon>Eukaryota</taxon>
        <taxon>Fungi</taxon>
        <taxon>Dikarya</taxon>
        <taxon>Basidiomycota</taxon>
        <taxon>Agaricomycotina</taxon>
        <taxon>Agaricomycetes</taxon>
        <taxon>Auriculariales</taxon>
        <taxon>Exidiaceae</taxon>
        <taxon>Exidia</taxon>
    </lineage>
</organism>
<sequence>MVSLRSLAPVLAAATSALAAVPASGNYLIGSVGGGVVNRYLNAILGQTAPGTQVIGQMLSQAPFGLPPEQWNVLLLRNISAPPSGLYIFTSLVQPNMTLGLDSTGSTVVIQNTPIVFNATEVKPKLFSILPQGSINALTAQQQFTQPILLRPLQANGFSDGFQLFGFTPNSCS</sequence>
<accession>A0A166N904</accession>
<name>A0A166N904_EXIGL</name>
<dbReference type="EMBL" id="KV426733">
    <property type="protein sequence ID" value="KZV78888.1"/>
    <property type="molecule type" value="Genomic_DNA"/>
</dbReference>
<dbReference type="InParanoid" id="A0A166N904"/>
<dbReference type="Proteomes" id="UP000077266">
    <property type="component" value="Unassembled WGS sequence"/>
</dbReference>